<evidence type="ECO:0000313" key="1">
    <source>
        <dbReference type="EMBL" id="KAJ1942457.1"/>
    </source>
</evidence>
<gene>
    <name evidence="1" type="ORF">FBU59_003193</name>
</gene>
<protein>
    <submittedName>
        <fullName evidence="1">Uncharacterized protein</fullName>
    </submittedName>
</protein>
<dbReference type="Proteomes" id="UP001150603">
    <property type="component" value="Unassembled WGS sequence"/>
</dbReference>
<reference evidence="1" key="1">
    <citation type="submission" date="2022-07" db="EMBL/GenBank/DDBJ databases">
        <title>Phylogenomic reconstructions and comparative analyses of Kickxellomycotina fungi.</title>
        <authorList>
            <person name="Reynolds N.K."/>
            <person name="Stajich J.E."/>
            <person name="Barry K."/>
            <person name="Grigoriev I.V."/>
            <person name="Crous P."/>
            <person name="Smith M.E."/>
        </authorList>
    </citation>
    <scope>NUCLEOTIDE SEQUENCE</scope>
    <source>
        <strain evidence="1">NRRL 5244</strain>
    </source>
</reference>
<evidence type="ECO:0000313" key="2">
    <source>
        <dbReference type="Proteomes" id="UP001150603"/>
    </source>
</evidence>
<feature type="non-terminal residue" evidence="1">
    <location>
        <position position="415"/>
    </location>
</feature>
<dbReference type="EMBL" id="JANBPW010001958">
    <property type="protein sequence ID" value="KAJ1942457.1"/>
    <property type="molecule type" value="Genomic_DNA"/>
</dbReference>
<accession>A0ACC1J9C1</accession>
<keyword evidence="2" id="KW-1185">Reference proteome</keyword>
<proteinExistence type="predicted"/>
<sequence length="415" mass="46379">MRNNRSKKRAQEKARRRQARKRQRLENERFQSLCHMLDPEPDPVTKKAKTEPIEPAPDTEVIRQPMAPEDPTPEPAATKLPQPRNVSLNTAIVERLLDFYLPPITGSGLYGHTNPLLDRLPKYARDSVSRFNAFLLHVLPNLKSIAYTSSGDQMHYAAFPLDGLLGSTLGQLTGVSVISGLTPALSTTSFLPKLTRLAIRCPMLSGATNLPMIFSETLVTLHLCFTSAETIWERFYASNTGKVVFTQLESLVLEYTEPVGETDEEQHRAPSLFVECMDEDEFCESADDDSVAVTGKQIRPIFHKLQHLSVLKYPHSIMQILRYFDLGQIPYVSLRDVSDGYDGLRASDISAMESLRVHISEPITESSRFRCWLNCLFSVTSSMSSLHLQASVQVPVTLPDIIGLCSLTSVSLSMP</sequence>
<comment type="caution">
    <text evidence="1">The sequence shown here is derived from an EMBL/GenBank/DDBJ whole genome shotgun (WGS) entry which is preliminary data.</text>
</comment>
<organism evidence="1 2">
    <name type="scientific">Linderina macrospora</name>
    <dbReference type="NCBI Taxonomy" id="4868"/>
    <lineage>
        <taxon>Eukaryota</taxon>
        <taxon>Fungi</taxon>
        <taxon>Fungi incertae sedis</taxon>
        <taxon>Zoopagomycota</taxon>
        <taxon>Kickxellomycotina</taxon>
        <taxon>Kickxellomycetes</taxon>
        <taxon>Kickxellales</taxon>
        <taxon>Kickxellaceae</taxon>
        <taxon>Linderina</taxon>
    </lineage>
</organism>
<name>A0ACC1J9C1_9FUNG</name>